<dbReference type="AlphaFoldDB" id="K1X4R4"/>
<dbReference type="InParanoid" id="K1X4R4"/>
<dbReference type="InterPro" id="IPR010730">
    <property type="entry name" value="HET"/>
</dbReference>
<dbReference type="GeneID" id="18758023"/>
<dbReference type="eggNOG" id="ENOG502RJQ2">
    <property type="taxonomic scope" value="Eukaryota"/>
</dbReference>
<organism evidence="3 4">
    <name type="scientific">Marssonina brunnea f. sp. multigermtubi (strain MB_m1)</name>
    <name type="common">Marssonina leaf spot fungus</name>
    <dbReference type="NCBI Taxonomy" id="1072389"/>
    <lineage>
        <taxon>Eukaryota</taxon>
        <taxon>Fungi</taxon>
        <taxon>Dikarya</taxon>
        <taxon>Ascomycota</taxon>
        <taxon>Pezizomycotina</taxon>
        <taxon>Leotiomycetes</taxon>
        <taxon>Helotiales</taxon>
        <taxon>Drepanopezizaceae</taxon>
        <taxon>Drepanopeziza</taxon>
    </lineage>
</organism>
<dbReference type="PANTHER" id="PTHR10622">
    <property type="entry name" value="HET DOMAIN-CONTAINING PROTEIN"/>
    <property type="match status" value="1"/>
</dbReference>
<feature type="domain" description="Heterokaryon incompatibility" evidence="2">
    <location>
        <begin position="85"/>
        <end position="219"/>
    </location>
</feature>
<dbReference type="PANTHER" id="PTHR10622:SF10">
    <property type="entry name" value="HET DOMAIN-CONTAINING PROTEIN"/>
    <property type="match status" value="1"/>
</dbReference>
<evidence type="ECO:0000259" key="2">
    <source>
        <dbReference type="Pfam" id="PF06985"/>
    </source>
</evidence>
<keyword evidence="4" id="KW-1185">Reference proteome</keyword>
<evidence type="ECO:0000313" key="3">
    <source>
        <dbReference type="EMBL" id="EKD20136.1"/>
    </source>
</evidence>
<dbReference type="HOGENOM" id="CLU_000288_138_0_1"/>
<dbReference type="KEGG" id="mbe:MBM_02088"/>
<dbReference type="EMBL" id="JH921430">
    <property type="protein sequence ID" value="EKD20136.1"/>
    <property type="molecule type" value="Genomic_DNA"/>
</dbReference>
<proteinExistence type="predicted"/>
<dbReference type="Proteomes" id="UP000006753">
    <property type="component" value="Unassembled WGS sequence"/>
</dbReference>
<dbReference type="STRING" id="1072389.K1X4R4"/>
<evidence type="ECO:0000256" key="1">
    <source>
        <dbReference type="SAM" id="MobiDB-lite"/>
    </source>
</evidence>
<accession>K1X4R4</accession>
<gene>
    <name evidence="3" type="ORF">MBM_02088</name>
</gene>
<dbReference type="OrthoDB" id="674604at2759"/>
<evidence type="ECO:0000313" key="4">
    <source>
        <dbReference type="Proteomes" id="UP000006753"/>
    </source>
</evidence>
<dbReference type="Pfam" id="PF06985">
    <property type="entry name" value="HET"/>
    <property type="match status" value="1"/>
</dbReference>
<feature type="region of interest" description="Disordered" evidence="1">
    <location>
        <begin position="1"/>
        <end position="33"/>
    </location>
</feature>
<protein>
    <submittedName>
        <fullName evidence="3">Ankyrin repeat-containing protein</fullName>
    </submittedName>
</protein>
<sequence>MKNKGPVLSSENRGNVPVSVQSDRGDSRTIQARARATSIPEFAVKRPRASKEPRRYACHDTMWQINTQTFALHEGPPSFFRSEGYAILSHRWDDEEITFNEYHSFIAQLSSEQPLPPQLEKIRGLCLKAREQKLRWVWIDSCCINKGSSAELAEAIHSMFKWYRDSKVCFAYLGDVRKSESVARNSEGAKVSFSVFNQVEEREPSKPSVWFSRGWTLQELLAPRHMEFYDTSWELLGTKSSLMSELQEVTGIDGQYLRGDMHFSSASIATKMSWIANRTTVREEDMAYSMLGILNVTMVPQYGEGNWAFMRLQLLLLSTLTDESLFAWRMPHGGERNLQGWGPDEWGLLALHPSWFKDSTQVSTTGDRGGGGLDEVFSAVPGIFAGTQGGIRIPSRIRVVKAKYLAVAQISVLYGVGVIIWPTLEAVQAKLLSEQKNELIFMLNCWKPDEVGARKRICLHLRRADGRQSAMKRSLVTQLCCNQNEVITTENGTNAVYWWFEVQDSADPKAENSTMTYIQTRFPARDATPRGLVPLATQIQPGR</sequence>
<reference evidence="3 4" key="1">
    <citation type="journal article" date="2012" name="BMC Genomics">
        <title>Sequencing the genome of Marssonina brunnea reveals fungus-poplar co-evolution.</title>
        <authorList>
            <person name="Zhu S."/>
            <person name="Cao Y.-Z."/>
            <person name="Jiang C."/>
            <person name="Tan B.-Y."/>
            <person name="Wang Z."/>
            <person name="Feng S."/>
            <person name="Zhang L."/>
            <person name="Su X.-H."/>
            <person name="Brejova B."/>
            <person name="Vinar T."/>
            <person name="Xu M."/>
            <person name="Wang M.-X."/>
            <person name="Zhang S.-G."/>
            <person name="Huang M.-R."/>
            <person name="Wu R."/>
            <person name="Zhou Y."/>
        </authorList>
    </citation>
    <scope>NUCLEOTIDE SEQUENCE [LARGE SCALE GENOMIC DNA]</scope>
    <source>
        <strain evidence="3 4">MB_m1</strain>
    </source>
</reference>
<feature type="compositionally biased region" description="Polar residues" evidence="1">
    <location>
        <begin position="9"/>
        <end position="22"/>
    </location>
</feature>
<name>K1X4R4_MARBU</name>